<evidence type="ECO:0000313" key="2">
    <source>
        <dbReference type="EMBL" id="SMO88282.1"/>
    </source>
</evidence>
<name>A0A521EWF3_9RHOB</name>
<gene>
    <name evidence="2" type="ORF">SAMN06265380_11456</name>
</gene>
<dbReference type="Proteomes" id="UP000319555">
    <property type="component" value="Unassembled WGS sequence"/>
</dbReference>
<keyword evidence="1" id="KW-0812">Transmembrane</keyword>
<reference evidence="2 3" key="1">
    <citation type="submission" date="2017-05" db="EMBL/GenBank/DDBJ databases">
        <authorList>
            <person name="Varghese N."/>
            <person name="Submissions S."/>
        </authorList>
    </citation>
    <scope>NUCLEOTIDE SEQUENCE [LARGE SCALE GENOMIC DNA]</scope>
    <source>
        <strain evidence="2 3">DSM 28009</strain>
    </source>
</reference>
<keyword evidence="1" id="KW-0472">Membrane</keyword>
<keyword evidence="3" id="KW-1185">Reference proteome</keyword>
<dbReference type="EMBL" id="FXTE01000014">
    <property type="protein sequence ID" value="SMO88282.1"/>
    <property type="molecule type" value="Genomic_DNA"/>
</dbReference>
<accession>A0A521EWF3</accession>
<organism evidence="2 3">
    <name type="scientific">Ruegeria faecimaris</name>
    <dbReference type="NCBI Taxonomy" id="686389"/>
    <lineage>
        <taxon>Bacteria</taxon>
        <taxon>Pseudomonadati</taxon>
        <taxon>Pseudomonadota</taxon>
        <taxon>Alphaproteobacteria</taxon>
        <taxon>Rhodobacterales</taxon>
        <taxon>Roseobacteraceae</taxon>
        <taxon>Ruegeria</taxon>
    </lineage>
</organism>
<evidence type="ECO:0000256" key="1">
    <source>
        <dbReference type="SAM" id="Phobius"/>
    </source>
</evidence>
<protein>
    <submittedName>
        <fullName evidence="2">Uncharacterized protein</fullName>
    </submittedName>
</protein>
<keyword evidence="1" id="KW-1133">Transmembrane helix</keyword>
<feature type="transmembrane region" description="Helical" evidence="1">
    <location>
        <begin position="21"/>
        <end position="43"/>
    </location>
</feature>
<proteinExistence type="predicted"/>
<evidence type="ECO:0000313" key="3">
    <source>
        <dbReference type="Proteomes" id="UP000319555"/>
    </source>
</evidence>
<dbReference type="RefSeq" id="WP_142639413.1">
    <property type="nucleotide sequence ID" value="NZ_CANLVA010000013.1"/>
</dbReference>
<dbReference type="AlphaFoldDB" id="A0A521EWF3"/>
<sequence>MNKAEQIIASSKRVSRRKPGFLGFRGRVALMTLTMLLMLFVFFTQPHVREIFASWTSLFSG</sequence>